<dbReference type="Proteomes" id="UP000002037">
    <property type="component" value="Unassembled WGS sequence"/>
</dbReference>
<keyword evidence="3 5" id="KW-0560">Oxidoreductase</keyword>
<keyword evidence="5" id="KW-0285">Flavoprotein</keyword>
<dbReference type="GeneID" id="8298572"/>
<dbReference type="eggNOG" id="KOG0186">
    <property type="taxonomic scope" value="Eukaryota"/>
</dbReference>
<evidence type="ECO:0000256" key="1">
    <source>
        <dbReference type="ARBA" id="ARBA00005869"/>
    </source>
</evidence>
<organism evidence="8 9">
    <name type="scientific">Candida tropicalis (strain ATCC MYA-3404 / T1)</name>
    <name type="common">Yeast</name>
    <dbReference type="NCBI Taxonomy" id="294747"/>
    <lineage>
        <taxon>Eukaryota</taxon>
        <taxon>Fungi</taxon>
        <taxon>Dikarya</taxon>
        <taxon>Ascomycota</taxon>
        <taxon>Saccharomycotina</taxon>
        <taxon>Pichiomycetes</taxon>
        <taxon>Debaryomycetaceae</taxon>
        <taxon>Candida/Lodderomyces clade</taxon>
        <taxon>Candida</taxon>
    </lineage>
</organism>
<accession>C5MIV8</accession>
<evidence type="ECO:0000256" key="2">
    <source>
        <dbReference type="ARBA" id="ARBA00012695"/>
    </source>
</evidence>
<comment type="catalytic activity">
    <reaction evidence="5">
        <text>L-proline + a quinone = (S)-1-pyrroline-5-carboxylate + a quinol + H(+)</text>
        <dbReference type="Rhea" id="RHEA:23784"/>
        <dbReference type="ChEBI" id="CHEBI:15378"/>
        <dbReference type="ChEBI" id="CHEBI:17388"/>
        <dbReference type="ChEBI" id="CHEBI:24646"/>
        <dbReference type="ChEBI" id="CHEBI:60039"/>
        <dbReference type="ChEBI" id="CHEBI:132124"/>
        <dbReference type="EC" id="1.5.5.2"/>
    </reaction>
</comment>
<comment type="function">
    <text evidence="5">Converts proline to delta-1-pyrroline-5-carboxylate.</text>
</comment>
<dbReference type="AlphaFoldDB" id="C5MIV8"/>
<keyword evidence="5" id="KW-0274">FAD</keyword>
<evidence type="ECO:0000313" key="9">
    <source>
        <dbReference type="Proteomes" id="UP000002037"/>
    </source>
</evidence>
<dbReference type="PANTHER" id="PTHR13914:SF0">
    <property type="entry name" value="PROLINE DEHYDROGENASE 1, MITOCHONDRIAL"/>
    <property type="match status" value="1"/>
</dbReference>
<gene>
    <name evidence="8" type="ORF">CTRG_06001</name>
</gene>
<dbReference type="EC" id="1.5.5.2" evidence="2 5"/>
<dbReference type="GO" id="GO:0010133">
    <property type="term" value="P:L-proline catabolic process to L-glutamate"/>
    <property type="evidence" value="ECO:0007669"/>
    <property type="project" value="EnsemblFungi"/>
</dbReference>
<sequence length="501" mass="55977">MSLRLLLSTKQSLKSIKYSTVIPTAATMMKYQQLRGFHDTPNKQNTTINNVIPQVPTPSSSIPSSSASSSSSSSPLVSQPLGSKLSSTEYLKAFDNKELMSFFMIGLCTLNKPILQLCIKLFPYVPMFLIKALVYRIYCGGETIDEVQKTGLRLHERGINNMMISLTIEACDGNDNVDPNYIVEETAKSIENILVPHTIKMINQASNINDIPPGYVAIKPTGFAKDAANVLRNFNTTKKQEFEDLVEKAAVVCQTIYESNIKLAKEYPERCSPFVVAVVDAEKYELQEGVYELQRRLYSKFNKLNNPVSIVGTLQMYLTDSSKLLAKEEELANKNGYRLGLKLVRGAYIHSEKNRSTVIHKTKQDTDNNYNNGITYCIDSILKQESNESTIGHLVVASHNGESLRLASGKVYNDENKLNKNKTNVVLGQLLGMADSVTYDLIENNKIGNVIKYVAWGPPLETKEYLLRRLEENGDAVKNDNGWPLVKASFSMLMNRVLGRA</sequence>
<proteinExistence type="inferred from homology"/>
<comment type="cofactor">
    <cofactor evidence="5">
        <name>FAD</name>
        <dbReference type="ChEBI" id="CHEBI:57692"/>
    </cofactor>
</comment>
<dbReference type="RefSeq" id="XP_002546523.1">
    <property type="nucleotide sequence ID" value="XM_002546477.1"/>
</dbReference>
<keyword evidence="4 5" id="KW-0642">Proline metabolism</keyword>
<evidence type="ECO:0000256" key="6">
    <source>
        <dbReference type="SAM" id="MobiDB-lite"/>
    </source>
</evidence>
<dbReference type="STRING" id="294747.C5MIV8"/>
<keyword evidence="9" id="KW-1185">Reference proteome</keyword>
<reference evidence="8" key="1">
    <citation type="journal article" date="2009" name="Nature">
        <title>Evolution of pathogenicity and sexual reproduction in eight Candida genomes.</title>
        <authorList>
            <person name="Butler G."/>
            <person name="Rasmussen M.D."/>
            <person name="Lin M.F."/>
            <person name="Santos M.A."/>
            <person name="Sakthikumar S."/>
            <person name="Munro C.A."/>
            <person name="Rheinbay E."/>
            <person name="Grabherr M."/>
            <person name="Forche A."/>
            <person name="Reedy J.L."/>
            <person name="Agrafioti I."/>
            <person name="Arnaud M.B."/>
            <person name="Bates S."/>
            <person name="Brown A.J."/>
            <person name="Brunke S."/>
            <person name="Costanzo M.C."/>
            <person name="Fitzpatrick D.A."/>
            <person name="de Groot P.W."/>
            <person name="Harris D."/>
            <person name="Hoyer L.L."/>
            <person name="Hube B."/>
            <person name="Klis F.M."/>
            <person name="Kodira C."/>
            <person name="Lennard N."/>
            <person name="Logue M.E."/>
            <person name="Martin R."/>
            <person name="Neiman A.M."/>
            <person name="Nikolaou E."/>
            <person name="Quail M.A."/>
            <person name="Quinn J."/>
            <person name="Santos M.C."/>
            <person name="Schmitzberger F.F."/>
            <person name="Sherlock G."/>
            <person name="Shah P."/>
            <person name="Silverstein K.A."/>
            <person name="Skrzypek M.S."/>
            <person name="Soll D."/>
            <person name="Staggs R."/>
            <person name="Stansfield I."/>
            <person name="Stumpf M.P."/>
            <person name="Sudbery P.E."/>
            <person name="Srikantha T."/>
            <person name="Zeng Q."/>
            <person name="Berman J."/>
            <person name="Berriman M."/>
            <person name="Heitman J."/>
            <person name="Gow N.A."/>
            <person name="Lorenz M.C."/>
            <person name="Birren B.W."/>
            <person name="Kellis M."/>
            <person name="Cuomo C.A."/>
        </authorList>
    </citation>
    <scope>NUCLEOTIDE SEQUENCE [LARGE SCALE GENOMIC DNA]</scope>
    <source>
        <strain evidence="8">MYA-3404</strain>
    </source>
</reference>
<feature type="compositionally biased region" description="Polar residues" evidence="6">
    <location>
        <begin position="42"/>
        <end position="51"/>
    </location>
</feature>
<protein>
    <recommendedName>
        <fullName evidence="2 5">Proline dehydrogenase</fullName>
        <ecNumber evidence="2 5">1.5.5.2</ecNumber>
    </recommendedName>
</protein>
<evidence type="ECO:0000256" key="3">
    <source>
        <dbReference type="ARBA" id="ARBA00023002"/>
    </source>
</evidence>
<dbReference type="GO" id="GO:0071949">
    <property type="term" value="F:FAD binding"/>
    <property type="evidence" value="ECO:0007669"/>
    <property type="project" value="TreeGrafter"/>
</dbReference>
<dbReference type="GO" id="GO:0005739">
    <property type="term" value="C:mitochondrion"/>
    <property type="evidence" value="ECO:0007669"/>
    <property type="project" value="EnsemblFungi"/>
</dbReference>
<feature type="domain" description="Proline dehydrogenase" evidence="7">
    <location>
        <begin position="152"/>
        <end position="477"/>
    </location>
</feature>
<evidence type="ECO:0000313" key="8">
    <source>
        <dbReference type="EMBL" id="EER30217.1"/>
    </source>
</evidence>
<dbReference type="OrthoDB" id="5464at2759"/>
<dbReference type="InterPro" id="IPR002872">
    <property type="entry name" value="Proline_DH_dom"/>
</dbReference>
<dbReference type="Gene3D" id="3.20.20.220">
    <property type="match status" value="1"/>
</dbReference>
<dbReference type="InterPro" id="IPR015659">
    <property type="entry name" value="Proline_oxidase"/>
</dbReference>
<dbReference type="InterPro" id="IPR029041">
    <property type="entry name" value="FAD-linked_oxidoreductase-like"/>
</dbReference>
<evidence type="ECO:0000256" key="4">
    <source>
        <dbReference type="ARBA" id="ARBA00023062"/>
    </source>
</evidence>
<evidence type="ECO:0000259" key="7">
    <source>
        <dbReference type="Pfam" id="PF01619"/>
    </source>
</evidence>
<feature type="region of interest" description="Disordered" evidence="6">
    <location>
        <begin position="42"/>
        <end position="82"/>
    </location>
</feature>
<dbReference type="FunFam" id="3.20.20.220:FF:000017">
    <property type="entry name" value="Proline dehydrogenase"/>
    <property type="match status" value="1"/>
</dbReference>
<comment type="similarity">
    <text evidence="1 5">Belongs to the proline oxidase family.</text>
</comment>
<dbReference type="GO" id="GO:0004657">
    <property type="term" value="F:proline dehydrogenase activity"/>
    <property type="evidence" value="ECO:0007669"/>
    <property type="project" value="UniProtKB-EC"/>
</dbReference>
<dbReference type="VEuPathDB" id="FungiDB:CTRG_06001"/>
<name>C5MIV8_CANTT</name>
<dbReference type="SUPFAM" id="SSF51730">
    <property type="entry name" value="FAD-linked oxidoreductase"/>
    <property type="match status" value="1"/>
</dbReference>
<dbReference type="HOGENOM" id="CLU_029274_0_0_1"/>
<dbReference type="Pfam" id="PF01619">
    <property type="entry name" value="Pro_dh"/>
    <property type="match status" value="1"/>
</dbReference>
<dbReference type="PANTHER" id="PTHR13914">
    <property type="entry name" value="PROLINE OXIDASE"/>
    <property type="match status" value="1"/>
</dbReference>
<dbReference type="EMBL" id="GG692405">
    <property type="protein sequence ID" value="EER30217.1"/>
    <property type="molecule type" value="Genomic_DNA"/>
</dbReference>
<dbReference type="KEGG" id="ctp:CTRG_06001"/>
<evidence type="ECO:0000256" key="5">
    <source>
        <dbReference type="RuleBase" id="RU364054"/>
    </source>
</evidence>
<feature type="compositionally biased region" description="Low complexity" evidence="6">
    <location>
        <begin position="52"/>
        <end position="82"/>
    </location>
</feature>
<reference evidence="8" key="2">
    <citation type="submission" date="2009-06" db="EMBL/GenBank/DDBJ databases">
        <authorList>
            <consortium name="The Broad Institute Genome Sequencing Platform"/>
            <person name="Birren B."/>
            <person name="Lander E."/>
            <person name="Galagan J."/>
            <person name="Nusbaum C."/>
            <person name="Devon K."/>
            <person name="Cuomo C."/>
            <person name="Kellis M."/>
            <person name="Rasmussen M.D."/>
            <person name="Grochow J.A."/>
            <person name="Jaffe D."/>
            <person name="Butler J."/>
            <person name="Alvarez P."/>
            <person name="Gnerre S."/>
            <person name="Grabherr M."/>
            <person name="Kleber M."/>
            <person name="Mauceli E."/>
            <person name="Brockman W."/>
            <person name="MacCallum I.A."/>
            <person name="Rounsley S."/>
            <person name="Young S."/>
            <person name="LaButti K."/>
            <person name="Pushparaj V."/>
            <person name="DeCaprio D."/>
            <person name="Crawford M."/>
            <person name="Koehrsen M."/>
            <person name="Engels R."/>
            <person name="Montgomery P."/>
            <person name="Pearson M."/>
            <person name="Howarth C."/>
            <person name="Larson L."/>
            <person name="Luoma S."/>
            <person name="White J."/>
            <person name="Zeng Q."/>
            <person name="Kodira C."/>
            <person name="Yandava C."/>
            <person name="Alvarado L."/>
            <person name="O'Leary S."/>
            <person name="Soll D.R."/>
            <person name="Srikantha T."/>
        </authorList>
    </citation>
    <scope>NUCLEOTIDE SEQUENCE</scope>
    <source>
        <strain evidence="8">MYA-3404</strain>
    </source>
</reference>